<gene>
    <name evidence="10" type="ORF">F0U60_44955</name>
</gene>
<evidence type="ECO:0000256" key="4">
    <source>
        <dbReference type="ARBA" id="ARBA00022452"/>
    </source>
</evidence>
<keyword evidence="11" id="KW-1185">Reference proteome</keyword>
<keyword evidence="6" id="KW-0472">Membrane</keyword>
<keyword evidence="9" id="KW-0732">Signal</keyword>
<dbReference type="PANTHER" id="PTHR30026:SF20">
    <property type="entry name" value="OUTER MEMBRANE PROTEIN TOLC"/>
    <property type="match status" value="1"/>
</dbReference>
<evidence type="ECO:0000256" key="6">
    <source>
        <dbReference type="ARBA" id="ARBA00023136"/>
    </source>
</evidence>
<dbReference type="PIRSF" id="PIRSF001892">
    <property type="entry name" value="CyaE"/>
    <property type="match status" value="1"/>
</dbReference>
<dbReference type="PANTHER" id="PTHR30026">
    <property type="entry name" value="OUTER MEMBRANE PROTEIN TOLC"/>
    <property type="match status" value="1"/>
</dbReference>
<evidence type="ECO:0000256" key="9">
    <source>
        <dbReference type="SAM" id="SignalP"/>
    </source>
</evidence>
<keyword evidence="3" id="KW-0813">Transport</keyword>
<evidence type="ECO:0000256" key="3">
    <source>
        <dbReference type="ARBA" id="ARBA00022448"/>
    </source>
</evidence>
<dbReference type="InterPro" id="IPR051906">
    <property type="entry name" value="TolC-like"/>
</dbReference>
<dbReference type="Gene3D" id="1.20.1600.10">
    <property type="entry name" value="Outer membrane efflux proteins (OEP)"/>
    <property type="match status" value="1"/>
</dbReference>
<dbReference type="Proteomes" id="UP001611383">
    <property type="component" value="Chromosome"/>
</dbReference>
<dbReference type="RefSeq" id="WP_395809631.1">
    <property type="nucleotide sequence ID" value="NZ_CP043494.1"/>
</dbReference>
<keyword evidence="7" id="KW-0998">Cell outer membrane</keyword>
<organism evidence="10 11">
    <name type="scientific">Archangium minus</name>
    <dbReference type="NCBI Taxonomy" id="83450"/>
    <lineage>
        <taxon>Bacteria</taxon>
        <taxon>Pseudomonadati</taxon>
        <taxon>Myxococcota</taxon>
        <taxon>Myxococcia</taxon>
        <taxon>Myxococcales</taxon>
        <taxon>Cystobacterineae</taxon>
        <taxon>Archangiaceae</taxon>
        <taxon>Archangium</taxon>
    </lineage>
</organism>
<dbReference type="Pfam" id="PF02321">
    <property type="entry name" value="OEP"/>
    <property type="match status" value="2"/>
</dbReference>
<name>A0ABY9X4Z1_9BACT</name>
<protein>
    <submittedName>
        <fullName evidence="10">TolC family protein</fullName>
    </submittedName>
</protein>
<sequence>MRTLFPIATLLLAATPVWAQQAPQAQVQQAQAPQASQQQQRVLTLEEALRTAQERQPQLRQAQANTTAANARVDQSFSSLLPQVNANASYSRSLRDGGTGQNTTDPTGIITRQGLNLGASVNQLIWDFGRTTGRWRASQQSAEAQKANESQTLLDVLANVQTAYFNVLAQQALVQVAQETLENEKAHLAQVQAQVQVGTRPEIDLLQQRTAVANAQVQLIQAQNNAATSKAQLNQAMGVEGSTQYTVREEVVGQVEGENQTVDALVDVAFQSRPDLTATEHQLRAQELTISATRANYWPSFSASVSATESGPNPSNLDWGLTGQVGLSWPIFQGGITRAQVREQQANLSNVQAQRDALRQQVRLEVERAQLSVTAARESLAAAEEALTNARERLRLAEGRYRAGVGNIIELSDAQLSATSAAVQRVQASYNLATARTELARALGRQVTTPNA</sequence>
<comment type="subcellular location">
    <subcellularLocation>
        <location evidence="1">Cell outer membrane</location>
    </subcellularLocation>
</comment>
<dbReference type="SUPFAM" id="SSF56954">
    <property type="entry name" value="Outer membrane efflux proteins (OEP)"/>
    <property type="match status" value="1"/>
</dbReference>
<feature type="chain" id="PRO_5045859511" evidence="9">
    <location>
        <begin position="20"/>
        <end position="452"/>
    </location>
</feature>
<evidence type="ECO:0000256" key="1">
    <source>
        <dbReference type="ARBA" id="ARBA00004442"/>
    </source>
</evidence>
<dbReference type="InterPro" id="IPR028351">
    <property type="entry name" value="CyaE"/>
</dbReference>
<reference evidence="10 11" key="1">
    <citation type="submission" date="2019-08" db="EMBL/GenBank/DDBJ databases">
        <title>Archangium and Cystobacter genomes.</title>
        <authorList>
            <person name="Chen I.-C.K."/>
            <person name="Wielgoss S."/>
        </authorList>
    </citation>
    <scope>NUCLEOTIDE SEQUENCE [LARGE SCALE GENOMIC DNA]</scope>
    <source>
        <strain evidence="10 11">Cbm 6</strain>
    </source>
</reference>
<evidence type="ECO:0000256" key="5">
    <source>
        <dbReference type="ARBA" id="ARBA00022692"/>
    </source>
</evidence>
<feature type="coiled-coil region" evidence="8">
    <location>
        <begin position="174"/>
        <end position="232"/>
    </location>
</feature>
<evidence type="ECO:0000313" key="10">
    <source>
        <dbReference type="EMBL" id="WNG50494.1"/>
    </source>
</evidence>
<comment type="similarity">
    <text evidence="2">Belongs to the outer membrane factor (OMF) (TC 1.B.17) family.</text>
</comment>
<feature type="coiled-coil region" evidence="8">
    <location>
        <begin position="341"/>
        <end position="400"/>
    </location>
</feature>
<evidence type="ECO:0000256" key="7">
    <source>
        <dbReference type="ARBA" id="ARBA00023237"/>
    </source>
</evidence>
<evidence type="ECO:0000256" key="8">
    <source>
        <dbReference type="SAM" id="Coils"/>
    </source>
</evidence>
<dbReference type="EMBL" id="CP043494">
    <property type="protein sequence ID" value="WNG50494.1"/>
    <property type="molecule type" value="Genomic_DNA"/>
</dbReference>
<feature type="signal peptide" evidence="9">
    <location>
        <begin position="1"/>
        <end position="19"/>
    </location>
</feature>
<keyword evidence="5" id="KW-0812">Transmembrane</keyword>
<evidence type="ECO:0000256" key="2">
    <source>
        <dbReference type="ARBA" id="ARBA00007613"/>
    </source>
</evidence>
<evidence type="ECO:0000313" key="11">
    <source>
        <dbReference type="Proteomes" id="UP001611383"/>
    </source>
</evidence>
<accession>A0ABY9X4Z1</accession>
<keyword evidence="4" id="KW-1134">Transmembrane beta strand</keyword>
<proteinExistence type="inferred from homology"/>
<keyword evidence="8" id="KW-0175">Coiled coil</keyword>
<dbReference type="InterPro" id="IPR003423">
    <property type="entry name" value="OMP_efflux"/>
</dbReference>